<evidence type="ECO:0000256" key="1">
    <source>
        <dbReference type="SAM" id="MobiDB-lite"/>
    </source>
</evidence>
<protein>
    <submittedName>
        <fullName evidence="2">DUF3833 family protein</fullName>
    </submittedName>
</protein>
<dbReference type="EMBL" id="JAZHBM010000003">
    <property type="protein sequence ID" value="MEF3083069.1"/>
    <property type="molecule type" value="Genomic_DNA"/>
</dbReference>
<gene>
    <name evidence="2" type="ORF">V3391_12720</name>
</gene>
<dbReference type="InterPro" id="IPR024409">
    <property type="entry name" value="DUF3833"/>
</dbReference>
<dbReference type="Proteomes" id="UP001358324">
    <property type="component" value="Unassembled WGS sequence"/>
</dbReference>
<proteinExistence type="predicted"/>
<reference evidence="2 3" key="1">
    <citation type="submission" date="2024-01" db="EMBL/GenBank/DDBJ databases">
        <title>Novel species of the genus Luteimonas isolated from rivers.</title>
        <authorList>
            <person name="Lu H."/>
        </authorList>
    </citation>
    <scope>NUCLEOTIDE SEQUENCE [LARGE SCALE GENOMIC DNA]</scope>
    <source>
        <strain evidence="2 3">SMYT11W</strain>
    </source>
</reference>
<comment type="caution">
    <text evidence="2">The sequence shown here is derived from an EMBL/GenBank/DDBJ whole genome shotgun (WGS) entry which is preliminary data.</text>
</comment>
<feature type="compositionally biased region" description="Polar residues" evidence="1">
    <location>
        <begin position="16"/>
        <end position="25"/>
    </location>
</feature>
<feature type="region of interest" description="Disordered" evidence="1">
    <location>
        <begin position="1"/>
        <end position="25"/>
    </location>
</feature>
<sequence length="248" mass="26283">MCSSSSLIHDAGASGSLETPSNTLENLSHSGSGVGLLRGMSLGLATPNAISARFAATMRLRSEQASGVTRTLKWLCLALLTAVTVPCPPAIAQAPVEFTPSAGFAGESEGRGTLKFVFRKPRAFQVISHGIEQSDGTFRLDQTITFAGEPPQSRFWVMTRTAAHRYAATLGDAAGPVEATVSGLHLSLRYRVKGPVFMHQDLVLSADGRTIDNVGVVRLLGIPIGRLQETITRKVPASSSDDPVDRGR</sequence>
<accession>A0ABU7WGH3</accession>
<dbReference type="Pfam" id="PF12915">
    <property type="entry name" value="DUF3833"/>
    <property type="match status" value="1"/>
</dbReference>
<evidence type="ECO:0000313" key="3">
    <source>
        <dbReference type="Proteomes" id="UP001358324"/>
    </source>
</evidence>
<evidence type="ECO:0000313" key="2">
    <source>
        <dbReference type="EMBL" id="MEF3083069.1"/>
    </source>
</evidence>
<dbReference type="RefSeq" id="WP_332078796.1">
    <property type="nucleotide sequence ID" value="NZ_JAZHBM010000003.1"/>
</dbReference>
<organism evidence="2 3">
    <name type="scientific">Luteimonas flava</name>
    <dbReference type="NCBI Taxonomy" id="3115822"/>
    <lineage>
        <taxon>Bacteria</taxon>
        <taxon>Pseudomonadati</taxon>
        <taxon>Pseudomonadota</taxon>
        <taxon>Gammaproteobacteria</taxon>
        <taxon>Lysobacterales</taxon>
        <taxon>Lysobacteraceae</taxon>
        <taxon>Luteimonas</taxon>
    </lineage>
</organism>
<keyword evidence="3" id="KW-1185">Reference proteome</keyword>
<name>A0ABU7WGH3_9GAMM</name>